<dbReference type="RefSeq" id="WP_345532882.1">
    <property type="nucleotide sequence ID" value="NZ_BAABLD010000008.1"/>
</dbReference>
<dbReference type="SUPFAM" id="SSF69189">
    <property type="entry name" value="Penicillin-binding protein associated domain"/>
    <property type="match status" value="1"/>
</dbReference>
<keyword evidence="7 14" id="KW-0732">Signal</keyword>
<keyword evidence="17" id="KW-1185">Reference proteome</keyword>
<dbReference type="Proteomes" id="UP001500547">
    <property type="component" value="Unassembled WGS sequence"/>
</dbReference>
<evidence type="ECO:0000256" key="3">
    <source>
        <dbReference type="ARBA" id="ARBA00007164"/>
    </source>
</evidence>
<dbReference type="PROSITE" id="PS51257">
    <property type="entry name" value="PROKAR_LIPOPROTEIN"/>
    <property type="match status" value="1"/>
</dbReference>
<name>A0ABP9QPL1_9RHOO</name>
<dbReference type="EC" id="3.4.16.4" evidence="4"/>
<evidence type="ECO:0000256" key="1">
    <source>
        <dbReference type="ARBA" id="ARBA00003217"/>
    </source>
</evidence>
<feature type="domain" description="Peptidase S11 D-Ala-D-Ala carboxypeptidase A C-terminal" evidence="15">
    <location>
        <begin position="280"/>
        <end position="371"/>
    </location>
</feature>
<gene>
    <name evidence="16" type="ORF">GCM10025770_20890</name>
</gene>
<reference evidence="17" key="1">
    <citation type="journal article" date="2019" name="Int. J. Syst. Evol. Microbiol.">
        <title>The Global Catalogue of Microorganisms (GCM) 10K type strain sequencing project: providing services to taxonomists for standard genome sequencing and annotation.</title>
        <authorList>
            <consortium name="The Broad Institute Genomics Platform"/>
            <consortium name="The Broad Institute Genome Sequencing Center for Infectious Disease"/>
            <person name="Wu L."/>
            <person name="Ma J."/>
        </authorList>
    </citation>
    <scope>NUCLEOTIDE SEQUENCE [LARGE SCALE GENOMIC DNA]</scope>
    <source>
        <strain evidence="17">JCM 18715</strain>
    </source>
</reference>
<dbReference type="Pfam" id="PF07943">
    <property type="entry name" value="PBP5_C"/>
    <property type="match status" value="1"/>
</dbReference>
<dbReference type="InterPro" id="IPR018044">
    <property type="entry name" value="Peptidase_S11"/>
</dbReference>
<evidence type="ECO:0000256" key="13">
    <source>
        <dbReference type="RuleBase" id="RU004016"/>
    </source>
</evidence>
<keyword evidence="10" id="KW-0573">Peptidoglycan synthesis</keyword>
<dbReference type="GO" id="GO:0004180">
    <property type="term" value="F:carboxypeptidase activity"/>
    <property type="evidence" value="ECO:0007669"/>
    <property type="project" value="UniProtKB-KW"/>
</dbReference>
<evidence type="ECO:0000259" key="15">
    <source>
        <dbReference type="SMART" id="SM00936"/>
    </source>
</evidence>
<comment type="similarity">
    <text evidence="3 13">Belongs to the peptidase S11 family.</text>
</comment>
<evidence type="ECO:0000256" key="11">
    <source>
        <dbReference type="ARBA" id="ARBA00023316"/>
    </source>
</evidence>
<keyword evidence="11" id="KW-0961">Cell wall biogenesis/degradation</keyword>
<comment type="catalytic activity">
    <reaction evidence="12">
        <text>Preferential cleavage: (Ac)2-L-Lys-D-Ala-|-D-Ala. Also transpeptidation of peptidyl-alanyl moieties that are N-acyl substituents of D-alanine.</text>
        <dbReference type="EC" id="3.4.16.4"/>
    </reaction>
</comment>
<dbReference type="InterPro" id="IPR012338">
    <property type="entry name" value="Beta-lactam/transpept-like"/>
</dbReference>
<proteinExistence type="inferred from homology"/>
<dbReference type="PANTHER" id="PTHR21581:SF6">
    <property type="entry name" value="TRAFFICKING PROTEIN PARTICLE COMPLEX SUBUNIT 12"/>
    <property type="match status" value="1"/>
</dbReference>
<dbReference type="PRINTS" id="PR00725">
    <property type="entry name" value="DADACBPTASE1"/>
</dbReference>
<feature type="signal peptide" evidence="14">
    <location>
        <begin position="1"/>
        <end position="21"/>
    </location>
</feature>
<dbReference type="InterPro" id="IPR012907">
    <property type="entry name" value="Peptidase_S11_C"/>
</dbReference>
<keyword evidence="5 16" id="KW-0121">Carboxypeptidase</keyword>
<accession>A0ABP9QPL1</accession>
<evidence type="ECO:0000256" key="5">
    <source>
        <dbReference type="ARBA" id="ARBA00022645"/>
    </source>
</evidence>
<evidence type="ECO:0000256" key="7">
    <source>
        <dbReference type="ARBA" id="ARBA00022729"/>
    </source>
</evidence>
<dbReference type="Pfam" id="PF00768">
    <property type="entry name" value="Peptidase_S11"/>
    <property type="match status" value="1"/>
</dbReference>
<dbReference type="InterPro" id="IPR001967">
    <property type="entry name" value="Peptidase_S11_N"/>
</dbReference>
<evidence type="ECO:0000256" key="8">
    <source>
        <dbReference type="ARBA" id="ARBA00022801"/>
    </source>
</evidence>
<evidence type="ECO:0000313" key="16">
    <source>
        <dbReference type="EMBL" id="GAA5165409.1"/>
    </source>
</evidence>
<dbReference type="PANTHER" id="PTHR21581">
    <property type="entry name" value="D-ALANYL-D-ALANINE CARBOXYPEPTIDASE"/>
    <property type="match status" value="1"/>
</dbReference>
<dbReference type="EMBL" id="BAABLD010000008">
    <property type="protein sequence ID" value="GAA5165409.1"/>
    <property type="molecule type" value="Genomic_DNA"/>
</dbReference>
<dbReference type="SMART" id="SM00936">
    <property type="entry name" value="PBP5_C"/>
    <property type="match status" value="1"/>
</dbReference>
<comment type="caution">
    <text evidence="16">The sequence shown here is derived from an EMBL/GenBank/DDBJ whole genome shotgun (WGS) entry which is preliminary data.</text>
</comment>
<dbReference type="SUPFAM" id="SSF56601">
    <property type="entry name" value="beta-lactamase/transpeptidase-like"/>
    <property type="match status" value="1"/>
</dbReference>
<evidence type="ECO:0000256" key="14">
    <source>
        <dbReference type="SAM" id="SignalP"/>
    </source>
</evidence>
<evidence type="ECO:0000256" key="6">
    <source>
        <dbReference type="ARBA" id="ARBA00022670"/>
    </source>
</evidence>
<dbReference type="Gene3D" id="3.40.710.10">
    <property type="entry name" value="DD-peptidase/beta-lactamase superfamily"/>
    <property type="match status" value="1"/>
</dbReference>
<dbReference type="Gene3D" id="2.60.410.10">
    <property type="entry name" value="D-Ala-D-Ala carboxypeptidase, C-terminal domain"/>
    <property type="match status" value="1"/>
</dbReference>
<keyword evidence="9" id="KW-0133">Cell shape</keyword>
<dbReference type="InterPro" id="IPR015956">
    <property type="entry name" value="Peniciliin-bd_prot_C_sf"/>
</dbReference>
<comment type="function">
    <text evidence="1">Removes C-terminal D-alanyl residues from sugar-peptide cell wall precursors.</text>
</comment>
<evidence type="ECO:0000256" key="9">
    <source>
        <dbReference type="ARBA" id="ARBA00022960"/>
    </source>
</evidence>
<comment type="pathway">
    <text evidence="2">Cell wall biogenesis; peptidoglycan biosynthesis.</text>
</comment>
<evidence type="ECO:0000256" key="12">
    <source>
        <dbReference type="ARBA" id="ARBA00034000"/>
    </source>
</evidence>
<sequence length="387" mass="42067">MKIKSLLFALIVASACQPVLAQTPAAAAPTAPVPPHLDARAWLLLDTGSNQILTSEKPDMRAEPASLTKLMTAYVVFNALKSKAITLDQTVPVSENAWRMVKSGSAMFIEPRKPVTVRELLQGVIVQSGNDACIALAELVAGSEANFVVLMNREAQRLGLANTQFRNATGLTESGHYSSPRDMASIAAAIIRDHAEFFPIYSQKEFRYNKINQPNRNRLLWLDPTVDGMKTGHTDAAGYCLVSTARRGPRRLISVVMGTASDNARTLASQQLLNFGFLNFDSVRFYGANQPVRKLQVWQGQQDEVEVGVAQDLVLAVPRDRSKDVKLQFDAVTPVLKAPVSKGAALGRITLSLDGKSLGEFPVVALQDVAQAGIVGRSVDAVKLWFR</sequence>
<keyword evidence="6" id="KW-0645">Protease</keyword>
<evidence type="ECO:0000256" key="10">
    <source>
        <dbReference type="ARBA" id="ARBA00022984"/>
    </source>
</evidence>
<evidence type="ECO:0000256" key="2">
    <source>
        <dbReference type="ARBA" id="ARBA00004752"/>
    </source>
</evidence>
<feature type="chain" id="PRO_5046775256" description="serine-type D-Ala-D-Ala carboxypeptidase" evidence="14">
    <location>
        <begin position="22"/>
        <end position="387"/>
    </location>
</feature>
<protein>
    <recommendedName>
        <fullName evidence="4">serine-type D-Ala-D-Ala carboxypeptidase</fullName>
        <ecNumber evidence="4">3.4.16.4</ecNumber>
    </recommendedName>
</protein>
<keyword evidence="8" id="KW-0378">Hydrolase</keyword>
<dbReference type="InterPro" id="IPR037167">
    <property type="entry name" value="Peptidase_S11_C_sf"/>
</dbReference>
<evidence type="ECO:0000256" key="4">
    <source>
        <dbReference type="ARBA" id="ARBA00012448"/>
    </source>
</evidence>
<evidence type="ECO:0000313" key="17">
    <source>
        <dbReference type="Proteomes" id="UP001500547"/>
    </source>
</evidence>
<organism evidence="16 17">
    <name type="scientific">Viridibacterium curvum</name>
    <dbReference type="NCBI Taxonomy" id="1101404"/>
    <lineage>
        <taxon>Bacteria</taxon>
        <taxon>Pseudomonadati</taxon>
        <taxon>Pseudomonadota</taxon>
        <taxon>Betaproteobacteria</taxon>
        <taxon>Rhodocyclales</taxon>
        <taxon>Rhodocyclaceae</taxon>
        <taxon>Viridibacterium</taxon>
    </lineage>
</organism>